<evidence type="ECO:0000313" key="1">
    <source>
        <dbReference type="EMBL" id="CUG89217.1"/>
    </source>
</evidence>
<dbReference type="EMBL" id="CYKH01001715">
    <property type="protein sequence ID" value="CUG89217.1"/>
    <property type="molecule type" value="Genomic_DNA"/>
</dbReference>
<evidence type="ECO:0000313" key="2">
    <source>
        <dbReference type="Proteomes" id="UP000051952"/>
    </source>
</evidence>
<dbReference type="AlphaFoldDB" id="A0A0S4JIH9"/>
<accession>A0A0S4JIH9</accession>
<dbReference type="VEuPathDB" id="TriTrypDB:BSAL_19925"/>
<proteinExistence type="predicted"/>
<protein>
    <submittedName>
        <fullName evidence="1">Uncharacterized protein</fullName>
    </submittedName>
</protein>
<sequence length="158" mass="17528">KSRTMQLFPPTPQPAQHRYVASQLAELDDMLSTLPRSTRGAYVDALMLQQRTSAPAHAVAMNLGISPHTQTSARDFARRNRSTVHSLHAEGSGMHYAGARALDSSFGEQPQRRLAVTRENSDAMLRKQREMERAALRQAKAPLAWEKMAASSSGRRAF</sequence>
<gene>
    <name evidence="1" type="ORF">BSAL_19925</name>
</gene>
<feature type="non-terminal residue" evidence="1">
    <location>
        <position position="1"/>
    </location>
</feature>
<dbReference type="Proteomes" id="UP000051952">
    <property type="component" value="Unassembled WGS sequence"/>
</dbReference>
<keyword evidence="2" id="KW-1185">Reference proteome</keyword>
<organism evidence="1 2">
    <name type="scientific">Bodo saltans</name>
    <name type="common">Flagellated protozoan</name>
    <dbReference type="NCBI Taxonomy" id="75058"/>
    <lineage>
        <taxon>Eukaryota</taxon>
        <taxon>Discoba</taxon>
        <taxon>Euglenozoa</taxon>
        <taxon>Kinetoplastea</taxon>
        <taxon>Metakinetoplastina</taxon>
        <taxon>Eubodonida</taxon>
        <taxon>Bodonidae</taxon>
        <taxon>Bodo</taxon>
    </lineage>
</organism>
<name>A0A0S4JIH9_BODSA</name>
<reference evidence="2" key="1">
    <citation type="submission" date="2015-09" db="EMBL/GenBank/DDBJ databases">
        <authorList>
            <consortium name="Pathogen Informatics"/>
        </authorList>
    </citation>
    <scope>NUCLEOTIDE SEQUENCE [LARGE SCALE GENOMIC DNA]</scope>
    <source>
        <strain evidence="2">Lake Konstanz</strain>
    </source>
</reference>